<dbReference type="OrthoDB" id="9802667at2"/>
<dbReference type="Gene3D" id="3.20.20.70">
    <property type="entry name" value="Aldolase class I"/>
    <property type="match status" value="1"/>
</dbReference>
<dbReference type="GO" id="GO:0016829">
    <property type="term" value="F:lyase activity"/>
    <property type="evidence" value="ECO:0007669"/>
    <property type="project" value="UniProtKB-KW"/>
</dbReference>
<dbReference type="Proteomes" id="UP000198984">
    <property type="component" value="Unassembled WGS sequence"/>
</dbReference>
<protein>
    <submittedName>
        <fullName evidence="6">2-dehydro-3-deoxyphosphogluconate aldolase / (4S)-4-hydroxy-2-oxoglutarate aldolase</fullName>
    </submittedName>
</protein>
<dbReference type="AlphaFoldDB" id="A0A1H7Q7I8"/>
<dbReference type="SUPFAM" id="SSF51569">
    <property type="entry name" value="Aldolase"/>
    <property type="match status" value="1"/>
</dbReference>
<comment type="subunit">
    <text evidence="3">Homotrimer.</text>
</comment>
<evidence type="ECO:0000256" key="5">
    <source>
        <dbReference type="ARBA" id="ARBA00023277"/>
    </source>
</evidence>
<evidence type="ECO:0000313" key="7">
    <source>
        <dbReference type="Proteomes" id="UP000198984"/>
    </source>
</evidence>
<organism evidence="6 7">
    <name type="scientific">Chitinophaga rupis</name>
    <dbReference type="NCBI Taxonomy" id="573321"/>
    <lineage>
        <taxon>Bacteria</taxon>
        <taxon>Pseudomonadati</taxon>
        <taxon>Bacteroidota</taxon>
        <taxon>Chitinophagia</taxon>
        <taxon>Chitinophagales</taxon>
        <taxon>Chitinophagaceae</taxon>
        <taxon>Chitinophaga</taxon>
    </lineage>
</organism>
<dbReference type="STRING" id="573321.SAMN04488505_102273"/>
<evidence type="ECO:0000256" key="1">
    <source>
        <dbReference type="ARBA" id="ARBA00004761"/>
    </source>
</evidence>
<accession>A0A1H7Q7I8</accession>
<sequence>MSHTFSPALFEQMPIVGILRNVPPLTVPVLARYYHAAGLTTLEVTMNSEEALTTITRLVQDFGGQLNIGAGTVCTPDDLEKALAAGAQFIVTPILQEEVISACLQAKVPVFPGAYTPTEIYKAWHLGATMVKVFPATKLGASYIKEVLAPMDYLQLLPTGGVTPDNFTDFLDAGAKGLGMGSQLFSRQLIEEGEWEALSNIFKQVVERYHTYRNNLNNK</sequence>
<comment type="similarity">
    <text evidence="2">Belongs to the KHG/KDPG aldolase family.</text>
</comment>
<dbReference type="InterPro" id="IPR013785">
    <property type="entry name" value="Aldolase_TIM"/>
</dbReference>
<keyword evidence="4" id="KW-0456">Lyase</keyword>
<dbReference type="PANTHER" id="PTHR30246">
    <property type="entry name" value="2-KETO-3-DEOXY-6-PHOSPHOGLUCONATE ALDOLASE"/>
    <property type="match status" value="1"/>
</dbReference>
<dbReference type="EMBL" id="FOBB01000002">
    <property type="protein sequence ID" value="SEL43953.1"/>
    <property type="molecule type" value="Genomic_DNA"/>
</dbReference>
<dbReference type="InterPro" id="IPR000887">
    <property type="entry name" value="Aldlse_KDPG_KHG"/>
</dbReference>
<evidence type="ECO:0000256" key="2">
    <source>
        <dbReference type="ARBA" id="ARBA00006906"/>
    </source>
</evidence>
<proteinExistence type="inferred from homology"/>
<name>A0A1H7Q7I8_9BACT</name>
<gene>
    <name evidence="6" type="ORF">SAMN04488505_102273</name>
</gene>
<dbReference type="CDD" id="cd00452">
    <property type="entry name" value="KDPG_aldolase"/>
    <property type="match status" value="1"/>
</dbReference>
<comment type="pathway">
    <text evidence="1">Carbohydrate acid metabolism.</text>
</comment>
<dbReference type="PANTHER" id="PTHR30246:SF1">
    <property type="entry name" value="2-DEHYDRO-3-DEOXY-6-PHOSPHOGALACTONATE ALDOLASE-RELATED"/>
    <property type="match status" value="1"/>
</dbReference>
<dbReference type="RefSeq" id="WP_089909218.1">
    <property type="nucleotide sequence ID" value="NZ_FOBB01000002.1"/>
</dbReference>
<reference evidence="6 7" key="1">
    <citation type="submission" date="2016-10" db="EMBL/GenBank/DDBJ databases">
        <authorList>
            <person name="de Groot N.N."/>
        </authorList>
    </citation>
    <scope>NUCLEOTIDE SEQUENCE [LARGE SCALE GENOMIC DNA]</scope>
    <source>
        <strain evidence="6 7">DSM 21039</strain>
    </source>
</reference>
<evidence type="ECO:0000256" key="3">
    <source>
        <dbReference type="ARBA" id="ARBA00011233"/>
    </source>
</evidence>
<evidence type="ECO:0000313" key="6">
    <source>
        <dbReference type="EMBL" id="SEL43953.1"/>
    </source>
</evidence>
<dbReference type="NCBIfam" id="TIGR01182">
    <property type="entry name" value="eda"/>
    <property type="match status" value="1"/>
</dbReference>
<keyword evidence="5" id="KW-0119">Carbohydrate metabolism</keyword>
<dbReference type="Pfam" id="PF01081">
    <property type="entry name" value="Aldolase"/>
    <property type="match status" value="1"/>
</dbReference>
<keyword evidence="7" id="KW-1185">Reference proteome</keyword>
<evidence type="ECO:0000256" key="4">
    <source>
        <dbReference type="ARBA" id="ARBA00023239"/>
    </source>
</evidence>